<gene>
    <name evidence="2" type="ORF">C8A03DRAFT_39752</name>
</gene>
<accession>A0AAN7H8Q7</accession>
<organism evidence="2 3">
    <name type="scientific">Achaetomium macrosporum</name>
    <dbReference type="NCBI Taxonomy" id="79813"/>
    <lineage>
        <taxon>Eukaryota</taxon>
        <taxon>Fungi</taxon>
        <taxon>Dikarya</taxon>
        <taxon>Ascomycota</taxon>
        <taxon>Pezizomycotina</taxon>
        <taxon>Sordariomycetes</taxon>
        <taxon>Sordariomycetidae</taxon>
        <taxon>Sordariales</taxon>
        <taxon>Chaetomiaceae</taxon>
        <taxon>Achaetomium</taxon>
    </lineage>
</organism>
<name>A0AAN7H8Q7_9PEZI</name>
<evidence type="ECO:0000256" key="1">
    <source>
        <dbReference type="SAM" id="MobiDB-lite"/>
    </source>
</evidence>
<protein>
    <submittedName>
        <fullName evidence="2">Uncharacterized protein</fullName>
    </submittedName>
</protein>
<dbReference type="EMBL" id="MU861096">
    <property type="protein sequence ID" value="KAK4232669.1"/>
    <property type="molecule type" value="Genomic_DNA"/>
</dbReference>
<dbReference type="Proteomes" id="UP001303760">
    <property type="component" value="Unassembled WGS sequence"/>
</dbReference>
<proteinExistence type="predicted"/>
<evidence type="ECO:0000313" key="2">
    <source>
        <dbReference type="EMBL" id="KAK4232669.1"/>
    </source>
</evidence>
<feature type="region of interest" description="Disordered" evidence="1">
    <location>
        <begin position="1"/>
        <end position="49"/>
    </location>
</feature>
<sequence>MTELDDRFSDDSSSEMSLTPSQSASQLASQSSNSFTNSPHADGDAFSTLRRARSVKDQLEDVDEANLSAEVGRLPKIWMHDKPYIKTKWLHKKRKRWSKVDEYGERYLKLDGDDRSLGEYWLCNL</sequence>
<feature type="non-terminal residue" evidence="2">
    <location>
        <position position="125"/>
    </location>
</feature>
<feature type="compositionally biased region" description="Low complexity" evidence="1">
    <location>
        <begin position="21"/>
        <end position="34"/>
    </location>
</feature>
<evidence type="ECO:0000313" key="3">
    <source>
        <dbReference type="Proteomes" id="UP001303760"/>
    </source>
</evidence>
<feature type="compositionally biased region" description="Basic and acidic residues" evidence="1">
    <location>
        <begin position="1"/>
        <end position="10"/>
    </location>
</feature>
<reference evidence="2" key="2">
    <citation type="submission" date="2023-05" db="EMBL/GenBank/DDBJ databases">
        <authorList>
            <consortium name="Lawrence Berkeley National Laboratory"/>
            <person name="Steindorff A."/>
            <person name="Hensen N."/>
            <person name="Bonometti L."/>
            <person name="Westerberg I."/>
            <person name="Brannstrom I.O."/>
            <person name="Guillou S."/>
            <person name="Cros-Aarteil S."/>
            <person name="Calhoun S."/>
            <person name="Haridas S."/>
            <person name="Kuo A."/>
            <person name="Mondo S."/>
            <person name="Pangilinan J."/>
            <person name="Riley R."/>
            <person name="Labutti K."/>
            <person name="Andreopoulos B."/>
            <person name="Lipzen A."/>
            <person name="Chen C."/>
            <person name="Yanf M."/>
            <person name="Daum C."/>
            <person name="Ng V."/>
            <person name="Clum A."/>
            <person name="Ohm R."/>
            <person name="Martin F."/>
            <person name="Silar P."/>
            <person name="Natvig D."/>
            <person name="Lalanne C."/>
            <person name="Gautier V."/>
            <person name="Ament-Velasquez S.L."/>
            <person name="Kruys A."/>
            <person name="Hutchinson M.I."/>
            <person name="Powell A.J."/>
            <person name="Barry K."/>
            <person name="Miller A.N."/>
            <person name="Grigoriev I.V."/>
            <person name="Debuchy R."/>
            <person name="Gladieux P."/>
            <person name="Thoren M.H."/>
            <person name="Johannesson H."/>
        </authorList>
    </citation>
    <scope>NUCLEOTIDE SEQUENCE</scope>
    <source>
        <strain evidence="2">CBS 532.94</strain>
    </source>
</reference>
<dbReference type="AlphaFoldDB" id="A0AAN7H8Q7"/>
<keyword evidence="3" id="KW-1185">Reference proteome</keyword>
<comment type="caution">
    <text evidence="2">The sequence shown here is derived from an EMBL/GenBank/DDBJ whole genome shotgun (WGS) entry which is preliminary data.</text>
</comment>
<reference evidence="2" key="1">
    <citation type="journal article" date="2023" name="Mol. Phylogenet. Evol.">
        <title>Genome-scale phylogeny and comparative genomics of the fungal order Sordariales.</title>
        <authorList>
            <person name="Hensen N."/>
            <person name="Bonometti L."/>
            <person name="Westerberg I."/>
            <person name="Brannstrom I.O."/>
            <person name="Guillou S."/>
            <person name="Cros-Aarteil S."/>
            <person name="Calhoun S."/>
            <person name="Haridas S."/>
            <person name="Kuo A."/>
            <person name="Mondo S."/>
            <person name="Pangilinan J."/>
            <person name="Riley R."/>
            <person name="LaButti K."/>
            <person name="Andreopoulos B."/>
            <person name="Lipzen A."/>
            <person name="Chen C."/>
            <person name="Yan M."/>
            <person name="Daum C."/>
            <person name="Ng V."/>
            <person name="Clum A."/>
            <person name="Steindorff A."/>
            <person name="Ohm R.A."/>
            <person name="Martin F."/>
            <person name="Silar P."/>
            <person name="Natvig D.O."/>
            <person name="Lalanne C."/>
            <person name="Gautier V."/>
            <person name="Ament-Velasquez S.L."/>
            <person name="Kruys A."/>
            <person name="Hutchinson M.I."/>
            <person name="Powell A.J."/>
            <person name="Barry K."/>
            <person name="Miller A.N."/>
            <person name="Grigoriev I.V."/>
            <person name="Debuchy R."/>
            <person name="Gladieux P."/>
            <person name="Hiltunen Thoren M."/>
            <person name="Johannesson H."/>
        </authorList>
    </citation>
    <scope>NUCLEOTIDE SEQUENCE</scope>
    <source>
        <strain evidence="2">CBS 532.94</strain>
    </source>
</reference>